<feature type="signal peptide" evidence="7">
    <location>
        <begin position="1"/>
        <end position="49"/>
    </location>
</feature>
<dbReference type="InterPro" id="IPR027273">
    <property type="entry name" value="Neocarzinostatin-like"/>
</dbReference>
<dbReference type="Proteomes" id="UP000248889">
    <property type="component" value="Unassembled WGS sequence"/>
</dbReference>
<dbReference type="SUPFAM" id="SSF49319">
    <property type="entry name" value="Actinoxanthin-like"/>
    <property type="match status" value="1"/>
</dbReference>
<evidence type="ECO:0000256" key="1">
    <source>
        <dbReference type="ARBA" id="ARBA00010648"/>
    </source>
</evidence>
<proteinExistence type="inferred from homology"/>
<evidence type="ECO:0000313" key="8">
    <source>
        <dbReference type="EMBL" id="RAG87468.1"/>
    </source>
</evidence>
<comment type="caution">
    <text evidence="8">The sequence shown here is derived from an EMBL/GenBank/DDBJ whole genome shotgun (WGS) entry which is preliminary data.</text>
</comment>
<evidence type="ECO:0000256" key="4">
    <source>
        <dbReference type="ARBA" id="ARBA00023125"/>
    </source>
</evidence>
<keyword evidence="7" id="KW-0732">Signal</keyword>
<dbReference type="EMBL" id="QKYN01000007">
    <property type="protein sequence ID" value="RAG87468.1"/>
    <property type="molecule type" value="Genomic_DNA"/>
</dbReference>
<keyword evidence="2" id="KW-0929">Antimicrobial</keyword>
<gene>
    <name evidence="8" type="ORF">DN069_01135</name>
</gene>
<dbReference type="InterPro" id="IPR002186">
    <property type="entry name" value="Neocarzinostatin_fam"/>
</dbReference>
<sequence>MVAQPGKCGSRGVRCCTRLLDLRPLRVLVAALLLALALPAALPAASAHAASGPVVVPLPASAKPGDTTAVSGSGWPASALLTVLLCGQNAVAGTDDCVNDAGRAVTTDASGRFTQALNVETPPQPCPCVIHVSTVLGAPESADAPFEVVGAPVKPIPPNAAGNGQLHALSASLTGDSGLLNWFGSPPSRTLRVIVTDLGATPVANPEFQMGTWHSVLAPEWSAAPWQGVIQPGQKVEIDLPVQFGSGASGRWSVALRYQGQDFASAYEDLPVAGGVYVFWTLLGLVVAVGLYRIGMAVLDKVRPDVVERHRERRRSRVGRHRFNLARTGEEAAAADGVPPAWSEVVSPDAPTQAFPLVPAPPAYAPTVRPTAPPPGSADTLPWFAPGTVTVTAPSQAAPLVRPPQEERPTDT</sequence>
<evidence type="ECO:0000256" key="7">
    <source>
        <dbReference type="SAM" id="SignalP"/>
    </source>
</evidence>
<keyword evidence="6" id="KW-0812">Transmembrane</keyword>
<protein>
    <submittedName>
        <fullName evidence="8">Uncharacterized protein</fullName>
    </submittedName>
</protein>
<dbReference type="GO" id="GO:0042742">
    <property type="term" value="P:defense response to bacterium"/>
    <property type="evidence" value="ECO:0007669"/>
    <property type="project" value="UniProtKB-KW"/>
</dbReference>
<keyword evidence="3" id="KW-0044">Antibiotic</keyword>
<evidence type="ECO:0000256" key="5">
    <source>
        <dbReference type="ARBA" id="ARBA00023157"/>
    </source>
</evidence>
<keyword evidence="6" id="KW-1133">Transmembrane helix</keyword>
<dbReference type="AlphaFoldDB" id="A0A2X0JIC6"/>
<organism evidence="8 9">
    <name type="scientific">Streptacidiphilus pinicola</name>
    <dbReference type="NCBI Taxonomy" id="2219663"/>
    <lineage>
        <taxon>Bacteria</taxon>
        <taxon>Bacillati</taxon>
        <taxon>Actinomycetota</taxon>
        <taxon>Actinomycetes</taxon>
        <taxon>Kitasatosporales</taxon>
        <taxon>Streptomycetaceae</taxon>
        <taxon>Streptacidiphilus</taxon>
    </lineage>
</organism>
<dbReference type="GO" id="GO:0003677">
    <property type="term" value="F:DNA binding"/>
    <property type="evidence" value="ECO:0007669"/>
    <property type="project" value="UniProtKB-KW"/>
</dbReference>
<evidence type="ECO:0000313" key="9">
    <source>
        <dbReference type="Proteomes" id="UP000248889"/>
    </source>
</evidence>
<dbReference type="OrthoDB" id="4350202at2"/>
<reference evidence="8 9" key="1">
    <citation type="submission" date="2018-06" db="EMBL/GenBank/DDBJ databases">
        <title>Streptacidiphilus pinicola sp. nov., isolated from pine grove soil.</title>
        <authorList>
            <person name="Roh S.G."/>
            <person name="Park S."/>
            <person name="Kim M.-K."/>
            <person name="Yun B.-R."/>
            <person name="Park J."/>
            <person name="Kim M.J."/>
            <person name="Kim Y.S."/>
            <person name="Kim S.B."/>
        </authorList>
    </citation>
    <scope>NUCLEOTIDE SEQUENCE [LARGE SCALE GENOMIC DNA]</scope>
    <source>
        <strain evidence="8 9">MMS16-CNU450</strain>
    </source>
</reference>
<keyword evidence="5" id="KW-1015">Disulfide bond</keyword>
<keyword evidence="6" id="KW-0472">Membrane</keyword>
<accession>A0A2X0JIC6</accession>
<feature type="transmembrane region" description="Helical" evidence="6">
    <location>
        <begin position="277"/>
        <end position="299"/>
    </location>
</feature>
<evidence type="ECO:0000256" key="3">
    <source>
        <dbReference type="ARBA" id="ARBA00023022"/>
    </source>
</evidence>
<evidence type="ECO:0000256" key="2">
    <source>
        <dbReference type="ARBA" id="ARBA00022529"/>
    </source>
</evidence>
<dbReference type="Pfam" id="PF00960">
    <property type="entry name" value="Neocarzinostat"/>
    <property type="match status" value="1"/>
</dbReference>
<name>A0A2X0JIC6_9ACTN</name>
<keyword evidence="4" id="KW-0238">DNA-binding</keyword>
<evidence type="ECO:0000256" key="6">
    <source>
        <dbReference type="SAM" id="Phobius"/>
    </source>
</evidence>
<feature type="chain" id="PRO_5016182041" evidence="7">
    <location>
        <begin position="50"/>
        <end position="412"/>
    </location>
</feature>
<keyword evidence="9" id="KW-1185">Reference proteome</keyword>
<comment type="similarity">
    <text evidence="1">Belongs to the neocarzinostatin family.</text>
</comment>
<dbReference type="Gene3D" id="2.60.40.230">
    <property type="entry name" value="Neocarzinostatin-like"/>
    <property type="match status" value="1"/>
</dbReference>